<keyword evidence="3" id="KW-1185">Reference proteome</keyword>
<reference evidence="2 3" key="1">
    <citation type="submission" date="2020-08" db="EMBL/GenBank/DDBJ databases">
        <authorList>
            <person name="Liu C."/>
            <person name="Sun Q."/>
        </authorList>
    </citation>
    <scope>NUCLEOTIDE SEQUENCE [LARGE SCALE GENOMIC DNA]</scope>
    <source>
        <strain evidence="2 3">NSJ-22</strain>
    </source>
</reference>
<evidence type="ECO:0000259" key="1">
    <source>
        <dbReference type="Pfam" id="PF01695"/>
    </source>
</evidence>
<keyword evidence="2" id="KW-0067">ATP-binding</keyword>
<gene>
    <name evidence="2" type="ORF">H8909_11715</name>
</gene>
<evidence type="ECO:0000313" key="3">
    <source>
        <dbReference type="Proteomes" id="UP000603474"/>
    </source>
</evidence>
<keyword evidence="2" id="KW-0547">Nucleotide-binding</keyword>
<sequence>KTFYIRLPRLLELYDNMRNSGKSLSQAVQKYAKYELLILDEWLMYEMSDQDKQFISELMEVRHDTCSTIFCSQYPTEDWYDKLHKSTLTEALLDRIVHNRIDIDMGTDNFRIK</sequence>
<dbReference type="Proteomes" id="UP000603474">
    <property type="component" value="Unassembled WGS sequence"/>
</dbReference>
<dbReference type="Pfam" id="PF01695">
    <property type="entry name" value="IstB_IS21"/>
    <property type="match status" value="1"/>
</dbReference>
<feature type="non-terminal residue" evidence="2">
    <location>
        <position position="1"/>
    </location>
</feature>
<dbReference type="GO" id="GO:0005524">
    <property type="term" value="F:ATP binding"/>
    <property type="evidence" value="ECO:0007669"/>
    <property type="project" value="UniProtKB-KW"/>
</dbReference>
<dbReference type="InterPro" id="IPR002611">
    <property type="entry name" value="IstB_ATP-bd"/>
</dbReference>
<dbReference type="InterPro" id="IPR027417">
    <property type="entry name" value="P-loop_NTPase"/>
</dbReference>
<protein>
    <submittedName>
        <fullName evidence="2">ATP-binding protein</fullName>
    </submittedName>
</protein>
<comment type="caution">
    <text evidence="2">The sequence shown here is derived from an EMBL/GenBank/DDBJ whole genome shotgun (WGS) entry which is preliminary data.</text>
</comment>
<feature type="domain" description="IstB-like ATP-binding" evidence="1">
    <location>
        <begin position="2"/>
        <end position="113"/>
    </location>
</feature>
<dbReference type="RefSeq" id="WP_187012963.1">
    <property type="nucleotide sequence ID" value="NZ_JACRWG010000071.1"/>
</dbReference>
<name>A0ABR7KDT8_9FIRM</name>
<dbReference type="EMBL" id="JACRWG010000071">
    <property type="protein sequence ID" value="MBC6010883.1"/>
    <property type="molecule type" value="Genomic_DNA"/>
</dbReference>
<organism evidence="2 3">
    <name type="scientific">Catenibacterium faecis</name>
    <dbReference type="NCBI Taxonomy" id="2764323"/>
    <lineage>
        <taxon>Bacteria</taxon>
        <taxon>Bacillati</taxon>
        <taxon>Bacillota</taxon>
        <taxon>Erysipelotrichia</taxon>
        <taxon>Erysipelotrichales</taxon>
        <taxon>Coprobacillaceae</taxon>
        <taxon>Catenibacterium</taxon>
    </lineage>
</organism>
<evidence type="ECO:0000313" key="2">
    <source>
        <dbReference type="EMBL" id="MBC6010883.1"/>
    </source>
</evidence>
<proteinExistence type="predicted"/>
<dbReference type="Gene3D" id="3.40.50.300">
    <property type="entry name" value="P-loop containing nucleotide triphosphate hydrolases"/>
    <property type="match status" value="1"/>
</dbReference>
<accession>A0ABR7KDT8</accession>